<reference evidence="1" key="1">
    <citation type="submission" date="2021-11" db="EMBL/GenBank/DDBJ databases">
        <title>Vibrio ZSDE26 sp. nov. and Vibrio ZSDZ34 sp. nov., isolated from coastal seawater in Qingdao.</title>
        <authorList>
            <person name="Zhang P."/>
        </authorList>
    </citation>
    <scope>NUCLEOTIDE SEQUENCE</scope>
    <source>
        <strain evidence="1">ZSDZ34</strain>
    </source>
</reference>
<dbReference type="Proteomes" id="UP001139488">
    <property type="component" value="Unassembled WGS sequence"/>
</dbReference>
<sequence>MSAQEYPSTPQFNIDFTSSLTTLECSHSDPIDRCLPARTGDTVTSGNEDDTAFSENATPYFASLLRRVMSGDNCATLGVKPDYYLLIAFMPPQLLASALSTIELPESTLYWVNSNATSPSRLSGWKDSNALYAHDHARFI</sequence>
<protein>
    <submittedName>
        <fullName evidence="1">Uncharacterized protein</fullName>
    </submittedName>
</protein>
<gene>
    <name evidence="1" type="ORF">LNL84_08800</name>
</gene>
<comment type="caution">
    <text evidence="1">The sequence shown here is derived from an EMBL/GenBank/DDBJ whole genome shotgun (WGS) entry which is preliminary data.</text>
</comment>
<dbReference type="EMBL" id="JAJNNZ010000005">
    <property type="protein sequence ID" value="MCJ2376932.1"/>
    <property type="molecule type" value="Genomic_DNA"/>
</dbReference>
<evidence type="ECO:0000313" key="1">
    <source>
        <dbReference type="EMBL" id="MCJ2376932.1"/>
    </source>
</evidence>
<keyword evidence="2" id="KW-1185">Reference proteome</keyword>
<evidence type="ECO:0000313" key="2">
    <source>
        <dbReference type="Proteomes" id="UP001139488"/>
    </source>
</evidence>
<proteinExistence type="predicted"/>
<accession>A0A9X2AYP6</accession>
<organism evidence="1 2">
    <name type="scientific">Vibrio gelatinilyticus</name>
    <dbReference type="NCBI Taxonomy" id="2893468"/>
    <lineage>
        <taxon>Bacteria</taxon>
        <taxon>Pseudomonadati</taxon>
        <taxon>Pseudomonadota</taxon>
        <taxon>Gammaproteobacteria</taxon>
        <taxon>Vibrionales</taxon>
        <taxon>Vibrionaceae</taxon>
        <taxon>Vibrio</taxon>
    </lineage>
</organism>
<dbReference type="RefSeq" id="WP_244356851.1">
    <property type="nucleotide sequence ID" value="NZ_JAJNNZ010000005.1"/>
</dbReference>
<name>A0A9X2AYP6_9VIBR</name>
<dbReference type="AlphaFoldDB" id="A0A9X2AYP6"/>